<evidence type="ECO:0000256" key="1">
    <source>
        <dbReference type="SAM" id="MobiDB-lite"/>
    </source>
</evidence>
<evidence type="ECO:0000313" key="4">
    <source>
        <dbReference type="EMBL" id="TWU02623.1"/>
    </source>
</evidence>
<dbReference type="GO" id="GO:0009288">
    <property type="term" value="C:bacterial-type flagellum"/>
    <property type="evidence" value="ECO:0007669"/>
    <property type="project" value="InterPro"/>
</dbReference>
<dbReference type="AlphaFoldDB" id="A0A5C6ARG0"/>
<dbReference type="SUPFAM" id="SSF48029">
    <property type="entry name" value="FliG"/>
    <property type="match status" value="3"/>
</dbReference>
<evidence type="ECO:0000313" key="5">
    <source>
        <dbReference type="Proteomes" id="UP000320176"/>
    </source>
</evidence>
<dbReference type="InterPro" id="IPR011002">
    <property type="entry name" value="FliG_a-hlx"/>
</dbReference>
<dbReference type="EMBL" id="SJPN01000004">
    <property type="protein sequence ID" value="TWU02623.1"/>
    <property type="molecule type" value="Genomic_DNA"/>
</dbReference>
<gene>
    <name evidence="4" type="primary">fliG_3</name>
    <name evidence="4" type="ORF">Pla52n_36790</name>
</gene>
<dbReference type="Pfam" id="PF14841">
    <property type="entry name" value="FliG_M"/>
    <property type="match status" value="1"/>
</dbReference>
<keyword evidence="4" id="KW-0966">Cell projection</keyword>
<feature type="region of interest" description="Disordered" evidence="1">
    <location>
        <begin position="433"/>
        <end position="464"/>
    </location>
</feature>
<protein>
    <submittedName>
        <fullName evidence="4">Flagellar motor switch protein FliG</fullName>
    </submittedName>
</protein>
<feature type="domain" description="Flagellar motor switch protein FliG C-terminal" evidence="2">
    <location>
        <begin position="359"/>
        <end position="433"/>
    </location>
</feature>
<keyword evidence="5" id="KW-1185">Reference proteome</keyword>
<evidence type="ECO:0000259" key="3">
    <source>
        <dbReference type="Pfam" id="PF14841"/>
    </source>
</evidence>
<dbReference type="PANTHER" id="PTHR30534:SF0">
    <property type="entry name" value="FLAGELLAR MOTOR SWITCH PROTEIN FLIG"/>
    <property type="match status" value="1"/>
</dbReference>
<keyword evidence="4" id="KW-0282">Flagellum</keyword>
<dbReference type="RefSeq" id="WP_146520915.1">
    <property type="nucleotide sequence ID" value="NZ_CP151726.1"/>
</dbReference>
<dbReference type="InterPro" id="IPR023087">
    <property type="entry name" value="Flg_Motor_Flig_C"/>
</dbReference>
<dbReference type="Gene3D" id="1.10.220.30">
    <property type="match status" value="3"/>
</dbReference>
<feature type="region of interest" description="Disordered" evidence="1">
    <location>
        <begin position="262"/>
        <end position="346"/>
    </location>
</feature>
<dbReference type="InterPro" id="IPR032779">
    <property type="entry name" value="FliG_M"/>
</dbReference>
<dbReference type="GO" id="GO:0071973">
    <property type="term" value="P:bacterial-type flagellum-dependent cell motility"/>
    <property type="evidence" value="ECO:0007669"/>
    <property type="project" value="InterPro"/>
</dbReference>
<dbReference type="Proteomes" id="UP000320176">
    <property type="component" value="Unassembled WGS sequence"/>
</dbReference>
<dbReference type="PANTHER" id="PTHR30534">
    <property type="entry name" value="FLAGELLAR MOTOR SWITCH PROTEIN FLIG"/>
    <property type="match status" value="1"/>
</dbReference>
<name>A0A5C6ARG0_9BACT</name>
<dbReference type="GO" id="GO:0006935">
    <property type="term" value="P:chemotaxis"/>
    <property type="evidence" value="ECO:0007669"/>
    <property type="project" value="InterPro"/>
</dbReference>
<comment type="caution">
    <text evidence="4">The sequence shown here is derived from an EMBL/GenBank/DDBJ whole genome shotgun (WGS) entry which is preliminary data.</text>
</comment>
<sequence length="464" mass="50847">MRNKPLTIQASDVTTTQDSESAIRRIAILLHSLPEHTHESLLERLSDAIRDRILSMLATLDDVDPMEQFRVLNQLREDFGDEADGFGDVESEIQDEISLGASRYRKVNRKSYDPLRAYQFEPTAESNDGISNQNDGQADDSPLAFLAGYANNQLAKLLLDEHPQTISVVLASISPQQAAGVLSELPGSLQTETLSRIGRLSEVAKETLDEISQQLRLRLGVDAETPFAIGRQTLQAIMDALPSDALASNSLRTNTLPLGEEASSTVRAARMAPDHSLASQNPVLSVYRGTADSETATRRHPASGYGAESFQERSSQYRSPASDADDYDDPARTSDTRANNSGNEIDSMPIERIDAMLLHLPVSHLCKSLGLVSTRHAFLTLCGLPNEAAERALAQLPRRQAKKVRQGMRHLGDLRLNEIDEAKRAVALVARRSQGQVLPEQASQQRAPRDADKTAASHSFQRAA</sequence>
<feature type="domain" description="Flagellar motor switch protein FliG middle" evidence="3">
    <location>
        <begin position="152"/>
        <end position="218"/>
    </location>
</feature>
<dbReference type="InterPro" id="IPR000090">
    <property type="entry name" value="Flg_Motor_Flig"/>
</dbReference>
<reference evidence="4 5" key="1">
    <citation type="submission" date="2019-02" db="EMBL/GenBank/DDBJ databases">
        <title>Deep-cultivation of Planctomycetes and their phenomic and genomic characterization uncovers novel biology.</title>
        <authorList>
            <person name="Wiegand S."/>
            <person name="Jogler M."/>
            <person name="Boedeker C."/>
            <person name="Pinto D."/>
            <person name="Vollmers J."/>
            <person name="Rivas-Marin E."/>
            <person name="Kohn T."/>
            <person name="Peeters S.H."/>
            <person name="Heuer A."/>
            <person name="Rast P."/>
            <person name="Oberbeckmann S."/>
            <person name="Bunk B."/>
            <person name="Jeske O."/>
            <person name="Meyerdierks A."/>
            <person name="Storesund J.E."/>
            <person name="Kallscheuer N."/>
            <person name="Luecker S."/>
            <person name="Lage O.M."/>
            <person name="Pohl T."/>
            <person name="Merkel B.J."/>
            <person name="Hornburger P."/>
            <person name="Mueller R.-W."/>
            <person name="Bruemmer F."/>
            <person name="Labrenz M."/>
            <person name="Spormann A.M."/>
            <person name="Op Den Camp H."/>
            <person name="Overmann J."/>
            <person name="Amann R."/>
            <person name="Jetten M.S.M."/>
            <person name="Mascher T."/>
            <person name="Medema M.H."/>
            <person name="Devos D.P."/>
            <person name="Kaster A.-K."/>
            <person name="Ovreas L."/>
            <person name="Rohde M."/>
            <person name="Galperin M.Y."/>
            <person name="Jogler C."/>
        </authorList>
    </citation>
    <scope>NUCLEOTIDE SEQUENCE [LARGE SCALE GENOMIC DNA]</scope>
    <source>
        <strain evidence="4 5">Pla52n</strain>
    </source>
</reference>
<feature type="compositionally biased region" description="Polar residues" evidence="1">
    <location>
        <begin position="433"/>
        <end position="446"/>
    </location>
</feature>
<evidence type="ECO:0000259" key="2">
    <source>
        <dbReference type="Pfam" id="PF01706"/>
    </source>
</evidence>
<organism evidence="4 5">
    <name type="scientific">Stieleria varia</name>
    <dbReference type="NCBI Taxonomy" id="2528005"/>
    <lineage>
        <taxon>Bacteria</taxon>
        <taxon>Pseudomonadati</taxon>
        <taxon>Planctomycetota</taxon>
        <taxon>Planctomycetia</taxon>
        <taxon>Pirellulales</taxon>
        <taxon>Pirellulaceae</taxon>
        <taxon>Stieleria</taxon>
    </lineage>
</organism>
<accession>A0A5C6ARG0</accession>
<dbReference type="GO" id="GO:0003774">
    <property type="term" value="F:cytoskeletal motor activity"/>
    <property type="evidence" value="ECO:0007669"/>
    <property type="project" value="InterPro"/>
</dbReference>
<dbReference type="OrthoDB" id="269759at2"/>
<keyword evidence="4" id="KW-0969">Cilium</keyword>
<proteinExistence type="predicted"/>
<dbReference type="Pfam" id="PF01706">
    <property type="entry name" value="FliG_C"/>
    <property type="match status" value="1"/>
</dbReference>